<dbReference type="RefSeq" id="WP_167032638.1">
    <property type="nucleotide sequence ID" value="NZ_CP050177.1"/>
</dbReference>
<reference evidence="2 3" key="1">
    <citation type="submission" date="2020-03" db="EMBL/GenBank/DDBJ databases">
        <title>A novel species.</title>
        <authorList>
            <person name="Gao J."/>
        </authorList>
    </citation>
    <scope>NUCLEOTIDE SEQUENCE [LARGE SCALE GENOMIC DNA]</scope>
    <source>
        <strain evidence="2 3">QMT-12</strain>
    </source>
</reference>
<gene>
    <name evidence="2" type="ORF">HA039_22030</name>
</gene>
<organism evidence="2 3">
    <name type="scientific">Streptomyces liangshanensis</name>
    <dbReference type="NCBI Taxonomy" id="2717324"/>
    <lineage>
        <taxon>Bacteria</taxon>
        <taxon>Bacillati</taxon>
        <taxon>Actinomycetota</taxon>
        <taxon>Actinomycetes</taxon>
        <taxon>Kitasatosporales</taxon>
        <taxon>Streptomycetaceae</taxon>
        <taxon>Streptomyces</taxon>
    </lineage>
</organism>
<accession>A0A6G9H3A2</accession>
<dbReference type="AlphaFoldDB" id="A0A6G9H3A2"/>
<protein>
    <submittedName>
        <fullName evidence="2">Uncharacterized protein</fullName>
    </submittedName>
</protein>
<evidence type="ECO:0000313" key="2">
    <source>
        <dbReference type="EMBL" id="QIQ04607.1"/>
    </source>
</evidence>
<dbReference type="Proteomes" id="UP000501179">
    <property type="component" value="Chromosome"/>
</dbReference>
<feature type="compositionally biased region" description="Basic and acidic residues" evidence="1">
    <location>
        <begin position="16"/>
        <end position="26"/>
    </location>
</feature>
<evidence type="ECO:0000256" key="1">
    <source>
        <dbReference type="SAM" id="MobiDB-lite"/>
    </source>
</evidence>
<evidence type="ECO:0000313" key="3">
    <source>
        <dbReference type="Proteomes" id="UP000501179"/>
    </source>
</evidence>
<keyword evidence="3" id="KW-1185">Reference proteome</keyword>
<feature type="region of interest" description="Disordered" evidence="1">
    <location>
        <begin position="16"/>
        <end position="38"/>
    </location>
</feature>
<dbReference type="EMBL" id="CP050177">
    <property type="protein sequence ID" value="QIQ04607.1"/>
    <property type="molecule type" value="Genomic_DNA"/>
</dbReference>
<dbReference type="KEGG" id="slia:HA039_22030"/>
<proteinExistence type="predicted"/>
<name>A0A6G9H3A2_9ACTN</name>
<sequence length="73" mass="8206">MHADIHLMLHSEKSAELQRRAAESRRAVSAPRITSPGEPGRAWHALRARLGWALVEWGLRLASRPHAREIPLA</sequence>